<dbReference type="Proteomes" id="UP000234585">
    <property type="component" value="Unassembled WGS sequence"/>
</dbReference>
<accession>A0A2I2FHV6</accession>
<organism evidence="2 3">
    <name type="scientific">Aspergillus candidus</name>
    <dbReference type="NCBI Taxonomy" id="41067"/>
    <lineage>
        <taxon>Eukaryota</taxon>
        <taxon>Fungi</taxon>
        <taxon>Dikarya</taxon>
        <taxon>Ascomycota</taxon>
        <taxon>Pezizomycotina</taxon>
        <taxon>Eurotiomycetes</taxon>
        <taxon>Eurotiomycetidae</taxon>
        <taxon>Eurotiales</taxon>
        <taxon>Aspergillaceae</taxon>
        <taxon>Aspergillus</taxon>
        <taxon>Aspergillus subgen. Circumdati</taxon>
    </lineage>
</organism>
<feature type="chain" id="PRO_5014187932" description="Secreted protein" evidence="1">
    <location>
        <begin position="19"/>
        <end position="73"/>
    </location>
</feature>
<dbReference type="EMBL" id="KZ559125">
    <property type="protein sequence ID" value="PLB40202.1"/>
    <property type="molecule type" value="Genomic_DNA"/>
</dbReference>
<dbReference type="AlphaFoldDB" id="A0A2I2FHV6"/>
<proteinExistence type="predicted"/>
<keyword evidence="3" id="KW-1185">Reference proteome</keyword>
<dbReference type="RefSeq" id="XP_024674214.1">
    <property type="nucleotide sequence ID" value="XM_024820245.1"/>
</dbReference>
<evidence type="ECO:0000313" key="2">
    <source>
        <dbReference type="EMBL" id="PLB40202.1"/>
    </source>
</evidence>
<sequence>MLSCLCVCWWIVVSFSSSSPLLSPFFTPLYCFLSWECGQPPPEARVQPHRDTYLYPLSDGPPWCGVHYIDLFI</sequence>
<reference evidence="2 3" key="1">
    <citation type="submission" date="2017-12" db="EMBL/GenBank/DDBJ databases">
        <authorList>
            <consortium name="DOE Joint Genome Institute"/>
            <person name="Haridas S."/>
            <person name="Kjaerbolling I."/>
            <person name="Vesth T.C."/>
            <person name="Frisvad J.C."/>
            <person name="Nybo J.L."/>
            <person name="Theobald S."/>
            <person name="Kuo A."/>
            <person name="Bowyer P."/>
            <person name="Matsuda Y."/>
            <person name="Mondo S."/>
            <person name="Lyhne E.K."/>
            <person name="Kogle M.E."/>
            <person name="Clum A."/>
            <person name="Lipzen A."/>
            <person name="Salamov A."/>
            <person name="Ngan C.Y."/>
            <person name="Daum C."/>
            <person name="Chiniquy J."/>
            <person name="Barry K."/>
            <person name="LaButti K."/>
            <person name="Simmons B.A."/>
            <person name="Magnuson J.K."/>
            <person name="Mortensen U.H."/>
            <person name="Larsen T.O."/>
            <person name="Grigoriev I.V."/>
            <person name="Baker S.E."/>
            <person name="Andersen M.R."/>
            <person name="Nordberg H.P."/>
            <person name="Cantor M.N."/>
            <person name="Hua S.X."/>
        </authorList>
    </citation>
    <scope>NUCLEOTIDE SEQUENCE [LARGE SCALE GENOMIC DNA]</scope>
    <source>
        <strain evidence="2 3">CBS 102.13</strain>
    </source>
</reference>
<gene>
    <name evidence="2" type="ORF">BDW47DRAFT_93150</name>
</gene>
<feature type="signal peptide" evidence="1">
    <location>
        <begin position="1"/>
        <end position="18"/>
    </location>
</feature>
<name>A0A2I2FHV6_ASPCN</name>
<evidence type="ECO:0000256" key="1">
    <source>
        <dbReference type="SAM" id="SignalP"/>
    </source>
</evidence>
<evidence type="ECO:0008006" key="4">
    <source>
        <dbReference type="Google" id="ProtNLM"/>
    </source>
</evidence>
<evidence type="ECO:0000313" key="3">
    <source>
        <dbReference type="Proteomes" id="UP000234585"/>
    </source>
</evidence>
<keyword evidence="1" id="KW-0732">Signal</keyword>
<dbReference type="GeneID" id="36527405"/>
<protein>
    <recommendedName>
        <fullName evidence="4">Secreted protein</fullName>
    </recommendedName>
</protein>